<evidence type="ECO:0000313" key="11">
    <source>
        <dbReference type="EMBL" id="VAW19679.1"/>
    </source>
</evidence>
<dbReference type="InterPro" id="IPR018165">
    <property type="entry name" value="Ala-tRNA-synth_IIc_core"/>
</dbReference>
<accession>A0A3B0U5F9</accession>
<dbReference type="InterPro" id="IPR012947">
    <property type="entry name" value="tRNA_SAD"/>
</dbReference>
<comment type="similarity">
    <text evidence="1">Belongs to the class-II aminoacyl-tRNA synthetase family.</text>
</comment>
<organism evidence="11">
    <name type="scientific">hydrothermal vent metagenome</name>
    <dbReference type="NCBI Taxonomy" id="652676"/>
    <lineage>
        <taxon>unclassified sequences</taxon>
        <taxon>metagenomes</taxon>
        <taxon>ecological metagenomes</taxon>
    </lineage>
</organism>
<evidence type="ECO:0000256" key="3">
    <source>
        <dbReference type="ARBA" id="ARBA00022555"/>
    </source>
</evidence>
<feature type="non-terminal residue" evidence="11">
    <location>
        <position position="1"/>
    </location>
</feature>
<dbReference type="GO" id="GO:0004813">
    <property type="term" value="F:alanine-tRNA ligase activity"/>
    <property type="evidence" value="ECO:0007669"/>
    <property type="project" value="UniProtKB-EC"/>
</dbReference>
<evidence type="ECO:0000256" key="6">
    <source>
        <dbReference type="ARBA" id="ARBA00022840"/>
    </source>
</evidence>
<proteinExistence type="inferred from homology"/>
<dbReference type="Gene3D" id="3.30.54.20">
    <property type="match status" value="1"/>
</dbReference>
<keyword evidence="3" id="KW-0820">tRNA-binding</keyword>
<reference evidence="11" key="1">
    <citation type="submission" date="2018-06" db="EMBL/GenBank/DDBJ databases">
        <authorList>
            <person name="Zhirakovskaya E."/>
        </authorList>
    </citation>
    <scope>NUCLEOTIDE SEQUENCE</scope>
</reference>
<dbReference type="Gene3D" id="3.30.980.10">
    <property type="entry name" value="Threonyl-trna Synthetase, Chain A, domain 2"/>
    <property type="match status" value="1"/>
</dbReference>
<dbReference type="InterPro" id="IPR050058">
    <property type="entry name" value="Ala-tRNA_ligase"/>
</dbReference>
<keyword evidence="4 11" id="KW-0436">Ligase</keyword>
<dbReference type="InterPro" id="IPR018162">
    <property type="entry name" value="Ala-tRNA-ligase_IIc_anticod-bd"/>
</dbReference>
<dbReference type="GO" id="GO:0006419">
    <property type="term" value="P:alanyl-tRNA aminoacylation"/>
    <property type="evidence" value="ECO:0007669"/>
    <property type="project" value="InterPro"/>
</dbReference>
<dbReference type="SUPFAM" id="SSF101353">
    <property type="entry name" value="Putative anticodon-binding domain of alanyl-tRNA synthetase (AlaRS)"/>
    <property type="match status" value="1"/>
</dbReference>
<dbReference type="PROSITE" id="PS50860">
    <property type="entry name" value="AA_TRNA_LIGASE_II_ALA"/>
    <property type="match status" value="1"/>
</dbReference>
<sequence length="372" mass="42281">SVFETDLFTPIMKAISEVSTKGNDRAKRIVADHMRTSVFMISDGVIPSNTDRGYILRRLLRRAVRYADMLGMEEGTLPPLVDIVVDKYKEVYPQLFKNKEKTKEEVSKEVLKFRKTLEHGLRQINKLFDKYDGNAKEFNLSIEVLFDLYQTHGFPIEISLEEISRRRIELGGIALDDDIKKHFINLFNEEMKKHQDLSRSGIGQKFKGGLADTNEMSVKYHTATHLLNQALREVLGDHVAQKGSNITKERLRFDFSHGEKMTDEEKKKVEDLVNEKIMSALPVSYEDVSIEEARVMGAIGVFNDKYEDQVRVYQIGLPATPVAQASDESTGIFSLEICGGPHVKNTSELGHFRIKKEEASSAGVRRIKAVLE</sequence>
<dbReference type="InterPro" id="IPR018164">
    <property type="entry name" value="Ala-tRNA-synth_IIc_N"/>
</dbReference>
<dbReference type="InterPro" id="IPR018163">
    <property type="entry name" value="Thr/Ala-tRNA-synth_IIc_edit"/>
</dbReference>
<evidence type="ECO:0000256" key="7">
    <source>
        <dbReference type="ARBA" id="ARBA00022884"/>
    </source>
</evidence>
<dbReference type="SMART" id="SM00863">
    <property type="entry name" value="tRNA_SAD"/>
    <property type="match status" value="1"/>
</dbReference>
<dbReference type="Pfam" id="PF01411">
    <property type="entry name" value="tRNA-synt_2c"/>
    <property type="match status" value="1"/>
</dbReference>
<dbReference type="FunFam" id="3.30.980.10:FF:000004">
    <property type="entry name" value="Alanine--tRNA ligase, cytoplasmic"/>
    <property type="match status" value="1"/>
</dbReference>
<dbReference type="GO" id="GO:0000049">
    <property type="term" value="F:tRNA binding"/>
    <property type="evidence" value="ECO:0007669"/>
    <property type="project" value="UniProtKB-KW"/>
</dbReference>
<dbReference type="SUPFAM" id="SSF55186">
    <property type="entry name" value="ThrRS/AlaRS common domain"/>
    <property type="match status" value="1"/>
</dbReference>
<keyword evidence="7" id="KW-0694">RNA-binding</keyword>
<evidence type="ECO:0000256" key="9">
    <source>
        <dbReference type="ARBA" id="ARBA00023146"/>
    </source>
</evidence>
<gene>
    <name evidence="11" type="ORF">MNBD_BACTEROID05-1190</name>
</gene>
<dbReference type="GO" id="GO:0005829">
    <property type="term" value="C:cytosol"/>
    <property type="evidence" value="ECO:0007669"/>
    <property type="project" value="TreeGrafter"/>
</dbReference>
<dbReference type="GO" id="GO:0005524">
    <property type="term" value="F:ATP binding"/>
    <property type="evidence" value="ECO:0007669"/>
    <property type="project" value="UniProtKB-KW"/>
</dbReference>
<protein>
    <recommendedName>
        <fullName evidence="2">alanine--tRNA ligase</fullName>
        <ecNumber evidence="2">6.1.1.7</ecNumber>
    </recommendedName>
</protein>
<name>A0A3B0U5F9_9ZZZZ</name>
<dbReference type="GO" id="GO:0002161">
    <property type="term" value="F:aminoacyl-tRNA deacylase activity"/>
    <property type="evidence" value="ECO:0007669"/>
    <property type="project" value="TreeGrafter"/>
</dbReference>
<dbReference type="AlphaFoldDB" id="A0A3B0U5F9"/>
<evidence type="ECO:0000256" key="8">
    <source>
        <dbReference type="ARBA" id="ARBA00022917"/>
    </source>
</evidence>
<keyword evidence="6" id="KW-0067">ATP-binding</keyword>
<dbReference type="PANTHER" id="PTHR11777">
    <property type="entry name" value="ALANYL-TRNA SYNTHETASE"/>
    <property type="match status" value="1"/>
</dbReference>
<evidence type="ECO:0000256" key="1">
    <source>
        <dbReference type="ARBA" id="ARBA00008226"/>
    </source>
</evidence>
<feature type="domain" description="Alanyl-transfer RNA synthetases family profile" evidence="10">
    <location>
        <begin position="1"/>
        <end position="372"/>
    </location>
</feature>
<evidence type="ECO:0000256" key="2">
    <source>
        <dbReference type="ARBA" id="ARBA00013168"/>
    </source>
</evidence>
<evidence type="ECO:0000256" key="4">
    <source>
        <dbReference type="ARBA" id="ARBA00022598"/>
    </source>
</evidence>
<dbReference type="Pfam" id="PF07973">
    <property type="entry name" value="tRNA_SAD"/>
    <property type="match status" value="1"/>
</dbReference>
<dbReference type="PANTHER" id="PTHR11777:SF9">
    <property type="entry name" value="ALANINE--TRNA LIGASE, CYTOPLASMIC"/>
    <property type="match status" value="1"/>
</dbReference>
<dbReference type="InterPro" id="IPR002318">
    <property type="entry name" value="Ala-tRNA-lgiase_IIc"/>
</dbReference>
<dbReference type="PRINTS" id="PR00980">
    <property type="entry name" value="TRNASYNTHALA"/>
</dbReference>
<evidence type="ECO:0000259" key="10">
    <source>
        <dbReference type="PROSITE" id="PS50860"/>
    </source>
</evidence>
<dbReference type="EMBL" id="UOEN01000491">
    <property type="protein sequence ID" value="VAW19679.1"/>
    <property type="molecule type" value="Genomic_DNA"/>
</dbReference>
<keyword evidence="5" id="KW-0547">Nucleotide-binding</keyword>
<keyword evidence="9 11" id="KW-0030">Aminoacyl-tRNA synthetase</keyword>
<dbReference type="EC" id="6.1.1.7" evidence="2"/>
<keyword evidence="8" id="KW-0648">Protein biosynthesis</keyword>
<evidence type="ECO:0000256" key="5">
    <source>
        <dbReference type="ARBA" id="ARBA00022741"/>
    </source>
</evidence>